<dbReference type="Proteomes" id="UP000015106">
    <property type="component" value="Chromosome 3"/>
</dbReference>
<proteinExistence type="predicted"/>
<dbReference type="AlphaFoldDB" id="A0A8R7TY71"/>
<dbReference type="Gramene" id="TuG1812G0300003842.01.T01">
    <property type="protein sequence ID" value="TuG1812G0300003842.01.T01"/>
    <property type="gene ID" value="TuG1812G0300003842.01"/>
</dbReference>
<dbReference type="EnsemblPlants" id="TuG1812G0300003842.01.T01">
    <property type="protein sequence ID" value="TuG1812G0300003842.01.T01"/>
    <property type="gene ID" value="TuG1812G0300003842.01"/>
</dbReference>
<reference evidence="1" key="2">
    <citation type="submission" date="2018-03" db="EMBL/GenBank/DDBJ databases">
        <title>The Triticum urartu genome reveals the dynamic nature of wheat genome evolution.</title>
        <authorList>
            <person name="Ling H."/>
            <person name="Ma B."/>
            <person name="Shi X."/>
            <person name="Liu H."/>
            <person name="Dong L."/>
            <person name="Sun H."/>
            <person name="Cao Y."/>
            <person name="Gao Q."/>
            <person name="Zheng S."/>
            <person name="Li Y."/>
            <person name="Yu Y."/>
            <person name="Du H."/>
            <person name="Qi M."/>
            <person name="Li Y."/>
            <person name="Yu H."/>
            <person name="Cui Y."/>
            <person name="Wang N."/>
            <person name="Chen C."/>
            <person name="Wu H."/>
            <person name="Zhao Y."/>
            <person name="Zhang J."/>
            <person name="Li Y."/>
            <person name="Zhou W."/>
            <person name="Zhang B."/>
            <person name="Hu W."/>
            <person name="Eijk M."/>
            <person name="Tang J."/>
            <person name="Witsenboer H."/>
            <person name="Zhao S."/>
            <person name="Li Z."/>
            <person name="Zhang A."/>
            <person name="Wang D."/>
            <person name="Liang C."/>
        </authorList>
    </citation>
    <scope>NUCLEOTIDE SEQUENCE [LARGE SCALE GENOMIC DNA]</scope>
    <source>
        <strain evidence="1">cv. G1812</strain>
    </source>
</reference>
<accession>A0A8R7TY71</accession>
<name>A0A8R7TY71_TRIUA</name>
<evidence type="ECO:0000313" key="1">
    <source>
        <dbReference type="EnsemblPlants" id="TuG1812G0300003842.01.T01"/>
    </source>
</evidence>
<protein>
    <submittedName>
        <fullName evidence="1">Uncharacterized protein</fullName>
    </submittedName>
</protein>
<reference evidence="2" key="1">
    <citation type="journal article" date="2013" name="Nature">
        <title>Draft genome of the wheat A-genome progenitor Triticum urartu.</title>
        <authorList>
            <person name="Ling H.Q."/>
            <person name="Zhao S."/>
            <person name="Liu D."/>
            <person name="Wang J."/>
            <person name="Sun H."/>
            <person name="Zhang C."/>
            <person name="Fan H."/>
            <person name="Li D."/>
            <person name="Dong L."/>
            <person name="Tao Y."/>
            <person name="Gao C."/>
            <person name="Wu H."/>
            <person name="Li Y."/>
            <person name="Cui Y."/>
            <person name="Guo X."/>
            <person name="Zheng S."/>
            <person name="Wang B."/>
            <person name="Yu K."/>
            <person name="Liang Q."/>
            <person name="Yang W."/>
            <person name="Lou X."/>
            <person name="Chen J."/>
            <person name="Feng M."/>
            <person name="Jian J."/>
            <person name="Zhang X."/>
            <person name="Luo G."/>
            <person name="Jiang Y."/>
            <person name="Liu J."/>
            <person name="Wang Z."/>
            <person name="Sha Y."/>
            <person name="Zhang B."/>
            <person name="Wu H."/>
            <person name="Tang D."/>
            <person name="Shen Q."/>
            <person name="Xue P."/>
            <person name="Zou S."/>
            <person name="Wang X."/>
            <person name="Liu X."/>
            <person name="Wang F."/>
            <person name="Yang Y."/>
            <person name="An X."/>
            <person name="Dong Z."/>
            <person name="Zhang K."/>
            <person name="Zhang X."/>
            <person name="Luo M.C."/>
            <person name="Dvorak J."/>
            <person name="Tong Y."/>
            <person name="Wang J."/>
            <person name="Yang H."/>
            <person name="Li Z."/>
            <person name="Wang D."/>
            <person name="Zhang A."/>
            <person name="Wang J."/>
        </authorList>
    </citation>
    <scope>NUCLEOTIDE SEQUENCE</scope>
    <source>
        <strain evidence="2">cv. G1812</strain>
    </source>
</reference>
<sequence length="131" mass="13477">MHGLCGDVRVAVDARADLVGEGDVALGGERGGAGDVGPAGGAVGDVLEAAADGAAVGAVVGLGQQVLDAGAAAPGRRPALLHVLQARHQRAVHRGAGYGVHRRRRRHQHRREHHRQHQCRALVAAMPTGLK</sequence>
<organism evidence="1 2">
    <name type="scientific">Triticum urartu</name>
    <name type="common">Red wild einkorn</name>
    <name type="synonym">Crithodium urartu</name>
    <dbReference type="NCBI Taxonomy" id="4572"/>
    <lineage>
        <taxon>Eukaryota</taxon>
        <taxon>Viridiplantae</taxon>
        <taxon>Streptophyta</taxon>
        <taxon>Embryophyta</taxon>
        <taxon>Tracheophyta</taxon>
        <taxon>Spermatophyta</taxon>
        <taxon>Magnoliopsida</taxon>
        <taxon>Liliopsida</taxon>
        <taxon>Poales</taxon>
        <taxon>Poaceae</taxon>
        <taxon>BOP clade</taxon>
        <taxon>Pooideae</taxon>
        <taxon>Triticodae</taxon>
        <taxon>Triticeae</taxon>
        <taxon>Triticinae</taxon>
        <taxon>Triticum</taxon>
    </lineage>
</organism>
<evidence type="ECO:0000313" key="2">
    <source>
        <dbReference type="Proteomes" id="UP000015106"/>
    </source>
</evidence>
<keyword evidence="2" id="KW-1185">Reference proteome</keyword>
<reference evidence="1" key="3">
    <citation type="submission" date="2022-06" db="UniProtKB">
        <authorList>
            <consortium name="EnsemblPlants"/>
        </authorList>
    </citation>
    <scope>IDENTIFICATION</scope>
</reference>